<gene>
    <name evidence="1" type="ORF">PG996_002284</name>
</gene>
<evidence type="ECO:0000313" key="2">
    <source>
        <dbReference type="Proteomes" id="UP001446871"/>
    </source>
</evidence>
<proteinExistence type="predicted"/>
<protein>
    <submittedName>
        <fullName evidence="1">Uncharacterized protein</fullName>
    </submittedName>
</protein>
<accession>A0ABR1WJ13</accession>
<keyword evidence="2" id="KW-1185">Reference proteome</keyword>
<dbReference type="EMBL" id="JAQQWM010000001">
    <property type="protein sequence ID" value="KAK8083503.1"/>
    <property type="molecule type" value="Genomic_DNA"/>
</dbReference>
<name>A0ABR1WJ13_9PEZI</name>
<comment type="caution">
    <text evidence="1">The sequence shown here is derived from an EMBL/GenBank/DDBJ whole genome shotgun (WGS) entry which is preliminary data.</text>
</comment>
<dbReference type="Proteomes" id="UP001446871">
    <property type="component" value="Unassembled WGS sequence"/>
</dbReference>
<organism evidence="1 2">
    <name type="scientific">Apiospora saccharicola</name>
    <dbReference type="NCBI Taxonomy" id="335842"/>
    <lineage>
        <taxon>Eukaryota</taxon>
        <taxon>Fungi</taxon>
        <taxon>Dikarya</taxon>
        <taxon>Ascomycota</taxon>
        <taxon>Pezizomycotina</taxon>
        <taxon>Sordariomycetes</taxon>
        <taxon>Xylariomycetidae</taxon>
        <taxon>Amphisphaeriales</taxon>
        <taxon>Apiosporaceae</taxon>
        <taxon>Apiospora</taxon>
    </lineage>
</organism>
<evidence type="ECO:0000313" key="1">
    <source>
        <dbReference type="EMBL" id="KAK8083503.1"/>
    </source>
</evidence>
<sequence length="102" mass="11030">MLGKVVGTIDLMRAVFGISADLLQPLDLDHYRECLELFAELLDIASMVTNEEDFCSLFALEVDAHTQRHRSTGDVYGGLAGVVELCYSACVNPIETSGGSGF</sequence>
<reference evidence="1 2" key="1">
    <citation type="submission" date="2023-01" db="EMBL/GenBank/DDBJ databases">
        <title>Analysis of 21 Apiospora genomes using comparative genomics revels a genus with tremendous synthesis potential of carbohydrate active enzymes and secondary metabolites.</title>
        <authorList>
            <person name="Sorensen T."/>
        </authorList>
    </citation>
    <scope>NUCLEOTIDE SEQUENCE [LARGE SCALE GENOMIC DNA]</scope>
    <source>
        <strain evidence="1 2">CBS 83171</strain>
    </source>
</reference>